<dbReference type="GO" id="GO:0003677">
    <property type="term" value="F:DNA binding"/>
    <property type="evidence" value="ECO:0007669"/>
    <property type="project" value="UniProtKB-KW"/>
</dbReference>
<dbReference type="RefSeq" id="XP_040671686.1">
    <property type="nucleotide sequence ID" value="XM_040813267.1"/>
</dbReference>
<dbReference type="InterPro" id="IPR051615">
    <property type="entry name" value="Transcr_Regulatory_Elem"/>
</dbReference>
<evidence type="ECO:0000256" key="8">
    <source>
        <dbReference type="SAM" id="MobiDB-lite"/>
    </source>
</evidence>
<evidence type="ECO:0000256" key="7">
    <source>
        <dbReference type="ARBA" id="ARBA00023242"/>
    </source>
</evidence>
<dbReference type="Proteomes" id="UP000184073">
    <property type="component" value="Unassembled WGS sequence"/>
</dbReference>
<dbReference type="InterPro" id="IPR007219">
    <property type="entry name" value="XnlR_reg_dom"/>
</dbReference>
<feature type="region of interest" description="Disordered" evidence="8">
    <location>
        <begin position="148"/>
        <end position="179"/>
    </location>
</feature>
<evidence type="ECO:0000256" key="6">
    <source>
        <dbReference type="ARBA" id="ARBA00023163"/>
    </source>
</evidence>
<evidence type="ECO:0000256" key="5">
    <source>
        <dbReference type="ARBA" id="ARBA00023125"/>
    </source>
</evidence>
<keyword evidence="11" id="KW-1185">Reference proteome</keyword>
<keyword evidence="2" id="KW-0479">Metal-binding</keyword>
<dbReference type="InterPro" id="IPR001138">
    <property type="entry name" value="Zn2Cys6_DnaBD"/>
</dbReference>
<dbReference type="AlphaFoldDB" id="A0A1L9PWL4"/>
<keyword evidence="4" id="KW-0805">Transcription regulation</keyword>
<evidence type="ECO:0000256" key="3">
    <source>
        <dbReference type="ARBA" id="ARBA00022833"/>
    </source>
</evidence>
<comment type="subcellular location">
    <subcellularLocation>
        <location evidence="1">Nucleus</location>
    </subcellularLocation>
</comment>
<organism evidence="10 11">
    <name type="scientific">Aspergillus versicolor CBS 583.65</name>
    <dbReference type="NCBI Taxonomy" id="1036611"/>
    <lineage>
        <taxon>Eukaryota</taxon>
        <taxon>Fungi</taxon>
        <taxon>Dikarya</taxon>
        <taxon>Ascomycota</taxon>
        <taxon>Pezizomycotina</taxon>
        <taxon>Eurotiomycetes</taxon>
        <taxon>Eurotiomycetidae</taxon>
        <taxon>Eurotiales</taxon>
        <taxon>Aspergillaceae</taxon>
        <taxon>Aspergillus</taxon>
        <taxon>Aspergillus subgen. Nidulantes</taxon>
    </lineage>
</organism>
<reference evidence="11" key="1">
    <citation type="journal article" date="2017" name="Genome Biol.">
        <title>Comparative genomics reveals high biological diversity and specific adaptations in the industrially and medically important fungal genus Aspergillus.</title>
        <authorList>
            <person name="de Vries R.P."/>
            <person name="Riley R."/>
            <person name="Wiebenga A."/>
            <person name="Aguilar-Osorio G."/>
            <person name="Amillis S."/>
            <person name="Uchima C.A."/>
            <person name="Anderluh G."/>
            <person name="Asadollahi M."/>
            <person name="Askin M."/>
            <person name="Barry K."/>
            <person name="Battaglia E."/>
            <person name="Bayram O."/>
            <person name="Benocci T."/>
            <person name="Braus-Stromeyer S.A."/>
            <person name="Caldana C."/>
            <person name="Canovas D."/>
            <person name="Cerqueira G.C."/>
            <person name="Chen F."/>
            <person name="Chen W."/>
            <person name="Choi C."/>
            <person name="Clum A."/>
            <person name="Dos Santos R.A."/>
            <person name="Damasio A.R."/>
            <person name="Diallinas G."/>
            <person name="Emri T."/>
            <person name="Fekete E."/>
            <person name="Flipphi M."/>
            <person name="Freyberg S."/>
            <person name="Gallo A."/>
            <person name="Gournas C."/>
            <person name="Habgood R."/>
            <person name="Hainaut M."/>
            <person name="Harispe M.L."/>
            <person name="Henrissat B."/>
            <person name="Hilden K.S."/>
            <person name="Hope R."/>
            <person name="Hossain A."/>
            <person name="Karabika E."/>
            <person name="Karaffa L."/>
            <person name="Karanyi Z."/>
            <person name="Krasevec N."/>
            <person name="Kuo A."/>
            <person name="Kusch H."/>
            <person name="LaButti K."/>
            <person name="Lagendijk E.L."/>
            <person name="Lapidus A."/>
            <person name="Levasseur A."/>
            <person name="Lindquist E."/>
            <person name="Lipzen A."/>
            <person name="Logrieco A.F."/>
            <person name="MacCabe A."/>
            <person name="Maekelae M.R."/>
            <person name="Malavazi I."/>
            <person name="Melin P."/>
            <person name="Meyer V."/>
            <person name="Mielnichuk N."/>
            <person name="Miskei M."/>
            <person name="Molnar A.P."/>
            <person name="Mule G."/>
            <person name="Ngan C.Y."/>
            <person name="Orejas M."/>
            <person name="Orosz E."/>
            <person name="Ouedraogo J.P."/>
            <person name="Overkamp K.M."/>
            <person name="Park H.-S."/>
            <person name="Perrone G."/>
            <person name="Piumi F."/>
            <person name="Punt P.J."/>
            <person name="Ram A.F."/>
            <person name="Ramon A."/>
            <person name="Rauscher S."/>
            <person name="Record E."/>
            <person name="Riano-Pachon D.M."/>
            <person name="Robert V."/>
            <person name="Roehrig J."/>
            <person name="Ruller R."/>
            <person name="Salamov A."/>
            <person name="Salih N.S."/>
            <person name="Samson R.A."/>
            <person name="Sandor E."/>
            <person name="Sanguinetti M."/>
            <person name="Schuetze T."/>
            <person name="Sepcic K."/>
            <person name="Shelest E."/>
            <person name="Sherlock G."/>
            <person name="Sophianopoulou V."/>
            <person name="Squina F.M."/>
            <person name="Sun H."/>
            <person name="Susca A."/>
            <person name="Todd R.B."/>
            <person name="Tsang A."/>
            <person name="Unkles S.E."/>
            <person name="van de Wiele N."/>
            <person name="van Rossen-Uffink D."/>
            <person name="Oliveira J.V."/>
            <person name="Vesth T.C."/>
            <person name="Visser J."/>
            <person name="Yu J.-H."/>
            <person name="Zhou M."/>
            <person name="Andersen M.R."/>
            <person name="Archer D.B."/>
            <person name="Baker S.E."/>
            <person name="Benoit I."/>
            <person name="Brakhage A.A."/>
            <person name="Braus G.H."/>
            <person name="Fischer R."/>
            <person name="Frisvad J.C."/>
            <person name="Goldman G.H."/>
            <person name="Houbraken J."/>
            <person name="Oakley B."/>
            <person name="Pocsi I."/>
            <person name="Scazzocchio C."/>
            <person name="Seiboth B."/>
            <person name="vanKuyk P.A."/>
            <person name="Wortman J."/>
            <person name="Dyer P.S."/>
            <person name="Grigoriev I.V."/>
        </authorList>
    </citation>
    <scope>NUCLEOTIDE SEQUENCE [LARGE SCALE GENOMIC DNA]</scope>
    <source>
        <strain evidence="11">CBS 583.65</strain>
    </source>
</reference>
<dbReference type="GO" id="GO:0006351">
    <property type="term" value="P:DNA-templated transcription"/>
    <property type="evidence" value="ECO:0007669"/>
    <property type="project" value="InterPro"/>
</dbReference>
<dbReference type="STRING" id="1036611.A0A1L9PWL4"/>
<dbReference type="PANTHER" id="PTHR31313:SF81">
    <property type="entry name" value="TY1 ENHANCER ACTIVATOR"/>
    <property type="match status" value="1"/>
</dbReference>
<dbReference type="Pfam" id="PF00172">
    <property type="entry name" value="Zn_clus"/>
    <property type="match status" value="1"/>
</dbReference>
<dbReference type="SMART" id="SM00066">
    <property type="entry name" value="GAL4"/>
    <property type="match status" value="1"/>
</dbReference>
<dbReference type="PROSITE" id="PS00463">
    <property type="entry name" value="ZN2_CY6_FUNGAL_1"/>
    <property type="match status" value="1"/>
</dbReference>
<evidence type="ECO:0000259" key="9">
    <source>
        <dbReference type="PROSITE" id="PS50048"/>
    </source>
</evidence>
<evidence type="ECO:0000256" key="1">
    <source>
        <dbReference type="ARBA" id="ARBA00004123"/>
    </source>
</evidence>
<dbReference type="GO" id="GO:0008270">
    <property type="term" value="F:zinc ion binding"/>
    <property type="evidence" value="ECO:0007669"/>
    <property type="project" value="InterPro"/>
</dbReference>
<keyword evidence="5" id="KW-0238">DNA-binding</keyword>
<dbReference type="CDD" id="cd00067">
    <property type="entry name" value="GAL4"/>
    <property type="match status" value="1"/>
</dbReference>
<dbReference type="InterPro" id="IPR036864">
    <property type="entry name" value="Zn2-C6_fun-type_DNA-bd_sf"/>
</dbReference>
<feature type="domain" description="Zn(2)-C6 fungal-type" evidence="9">
    <location>
        <begin position="11"/>
        <end position="45"/>
    </location>
</feature>
<evidence type="ECO:0000313" key="11">
    <source>
        <dbReference type="Proteomes" id="UP000184073"/>
    </source>
</evidence>
<dbReference type="GO" id="GO:0005634">
    <property type="term" value="C:nucleus"/>
    <property type="evidence" value="ECO:0007669"/>
    <property type="project" value="UniProtKB-SubCell"/>
</dbReference>
<evidence type="ECO:0000256" key="4">
    <source>
        <dbReference type="ARBA" id="ARBA00023015"/>
    </source>
</evidence>
<dbReference type="PANTHER" id="PTHR31313">
    <property type="entry name" value="TY1 ENHANCER ACTIVATOR"/>
    <property type="match status" value="1"/>
</dbReference>
<dbReference type="Pfam" id="PF04082">
    <property type="entry name" value="Fungal_trans"/>
    <property type="match status" value="1"/>
</dbReference>
<dbReference type="CDD" id="cd12148">
    <property type="entry name" value="fungal_TF_MHR"/>
    <property type="match status" value="1"/>
</dbReference>
<keyword evidence="7" id="KW-0539">Nucleus</keyword>
<dbReference type="GeneID" id="63728778"/>
<dbReference type="VEuPathDB" id="FungiDB:ASPVEDRAFT_45363"/>
<evidence type="ECO:0000256" key="2">
    <source>
        <dbReference type="ARBA" id="ARBA00022723"/>
    </source>
</evidence>
<keyword evidence="3" id="KW-0862">Zinc</keyword>
<dbReference type="OrthoDB" id="4138029at2759"/>
<gene>
    <name evidence="10" type="ORF">ASPVEDRAFT_45363</name>
</gene>
<dbReference type="GO" id="GO:0000981">
    <property type="term" value="F:DNA-binding transcription factor activity, RNA polymerase II-specific"/>
    <property type="evidence" value="ECO:0007669"/>
    <property type="project" value="InterPro"/>
</dbReference>
<dbReference type="SMART" id="SM00906">
    <property type="entry name" value="Fungal_trans"/>
    <property type="match status" value="1"/>
</dbReference>
<dbReference type="PROSITE" id="PS50048">
    <property type="entry name" value="ZN2_CY6_FUNGAL_2"/>
    <property type="match status" value="1"/>
</dbReference>
<accession>A0A1L9PWL4</accession>
<proteinExistence type="predicted"/>
<name>A0A1L9PWL4_ASPVE</name>
<dbReference type="EMBL" id="KV878134">
    <property type="protein sequence ID" value="OJJ05924.1"/>
    <property type="molecule type" value="Genomic_DNA"/>
</dbReference>
<dbReference type="SUPFAM" id="SSF57701">
    <property type="entry name" value="Zn2/Cys6 DNA-binding domain"/>
    <property type="match status" value="1"/>
</dbReference>
<evidence type="ECO:0000313" key="10">
    <source>
        <dbReference type="EMBL" id="OJJ05924.1"/>
    </source>
</evidence>
<feature type="compositionally biased region" description="Polar residues" evidence="8">
    <location>
        <begin position="151"/>
        <end position="171"/>
    </location>
</feature>
<dbReference type="Gene3D" id="4.10.240.10">
    <property type="entry name" value="Zn(2)-C6 fungal-type DNA-binding domain"/>
    <property type="match status" value="1"/>
</dbReference>
<keyword evidence="6" id="KW-0804">Transcription</keyword>
<protein>
    <recommendedName>
        <fullName evidence="9">Zn(2)-C6 fungal-type domain-containing protein</fullName>
    </recommendedName>
</protein>
<sequence length="689" mass="76440">MTTPRVRASLACQSCRRRKVKCDAQTTQVASQCTPCRHLGVPCVVDRNSDRRRLTARKKVEVLEQRVRGLEGLLRQSAQNNSPNENPCIRDEGLLASPSAVVAQDISWSLFPEFQTTLPALDFAGADYLLPFNNQNNDIPNSVCQLEPTINPRTPQSSDSDTYVDQGSTTHGPGALGPTSQSHLRLLSARTKAGSTHLDEFADLGIVVDINSAHLKNLLLDAFFRYQPLWVSVVDEDIFRTHQSAQEPSMWYSPFLETVMLACAARLSTSSAVQLLAEEYSAQAKLLIPQALKNPSAAAMQGFLLLSEYEATQGRERVGWQLCGMACRLLSDLGLHLLLDPRNDQENVSIRRSRLHLLGACIAFEGSFCMYLGRPSSIPRFIIRKAALSCAKYQELATPTLSAWLGLCYPMAEACDILNSSMLLDEDDIYQLRRLDTRLQRWRQALPPGFQWDDHNAANLDPTAYGVHMQYCNVQILIQQALLKVQDQEPLGHSSTAVRTTHQRIYDSAIDIIRLLLTFRHVHGAEKVPAIMLDNSNLALGTLINHYLRHTDPSGHRDRDVQWLRLAIASMAHIRSQFPIVGRMLDSWREVVKYSALVSLFPTMEGNADGASIQSEQAIVHSGERDQTGEASSFESTGCPPRCEDNGLGPVSSNLPVESTAVLSPRKYSDDLTSILCWLSPQATVADPL</sequence>
<feature type="region of interest" description="Disordered" evidence="8">
    <location>
        <begin position="620"/>
        <end position="651"/>
    </location>
</feature>